<evidence type="ECO:0000313" key="3">
    <source>
        <dbReference type="Proteomes" id="UP000321814"/>
    </source>
</evidence>
<dbReference type="CDD" id="cd07344">
    <property type="entry name" value="M48_yhfN_like"/>
    <property type="match status" value="1"/>
</dbReference>
<reference evidence="2 3" key="1">
    <citation type="submission" date="2019-08" db="EMBL/GenBank/DDBJ databases">
        <title>Draft genome analysis of Rheinheimera tangshanensis isolated from the roots of fresh rice plants (Oryza sativa).</title>
        <authorList>
            <person name="Yu Q."/>
            <person name="Qi Y."/>
            <person name="Zhang H."/>
            <person name="Pu J."/>
        </authorList>
    </citation>
    <scope>NUCLEOTIDE SEQUENCE [LARGE SCALE GENOMIC DNA]</scope>
    <source>
        <strain evidence="2 3">JA3-B52</strain>
    </source>
</reference>
<dbReference type="InterPro" id="IPR053136">
    <property type="entry name" value="UTP_pyrophosphatase-like"/>
</dbReference>
<gene>
    <name evidence="2" type="ORF">FU839_13360</name>
</gene>
<dbReference type="EMBL" id="VRLR01000009">
    <property type="protein sequence ID" value="TXK79682.1"/>
    <property type="molecule type" value="Genomic_DNA"/>
</dbReference>
<accession>A0A5C8LVL2</accession>
<dbReference type="AlphaFoldDB" id="A0A5C8LVL2"/>
<organism evidence="2 3">
    <name type="scientific">Rheinheimera tangshanensis</name>
    <dbReference type="NCBI Taxonomy" id="400153"/>
    <lineage>
        <taxon>Bacteria</taxon>
        <taxon>Pseudomonadati</taxon>
        <taxon>Pseudomonadota</taxon>
        <taxon>Gammaproteobacteria</taxon>
        <taxon>Chromatiales</taxon>
        <taxon>Chromatiaceae</taxon>
        <taxon>Rheinheimera</taxon>
    </lineage>
</organism>
<protein>
    <submittedName>
        <fullName evidence="2">M48 family metallopeptidase</fullName>
    </submittedName>
</protein>
<evidence type="ECO:0000259" key="1">
    <source>
        <dbReference type="Pfam" id="PF01863"/>
    </source>
</evidence>
<comment type="caution">
    <text evidence="2">The sequence shown here is derived from an EMBL/GenBank/DDBJ whole genome shotgun (WGS) entry which is preliminary data.</text>
</comment>
<sequence>MNSCLLSPLTNFKLELYLDESDVVSSELPAYQLKFSAKRRSIQLKIQAGQLWVSAPTGCDLQFIQQLIRQKKAWIEKHLEQQQQPLAAGWLEQLKIPLFEDTLELKIVQDSVNQFSLDGDCLWLQLSSRNKAQSQSKWIEKLVTEFYLQQAQSWFEQQVRFEQQRMVLQSSAVRVCNFKAKWGSCDSAGVLSFNWRLLMAPQWVARYVVVHELAHLVHMNHSKNFWTLVARFNSDAAKARLWLKQNQHWMKL</sequence>
<name>A0A5C8LVL2_9GAMM</name>
<dbReference type="Pfam" id="PF01863">
    <property type="entry name" value="YgjP-like"/>
    <property type="match status" value="1"/>
</dbReference>
<dbReference type="PANTHER" id="PTHR30399:SF1">
    <property type="entry name" value="UTP PYROPHOSPHATASE"/>
    <property type="match status" value="1"/>
</dbReference>
<dbReference type="OrthoDB" id="9811177at2"/>
<dbReference type="InterPro" id="IPR002725">
    <property type="entry name" value="YgjP-like_metallopeptidase"/>
</dbReference>
<evidence type="ECO:0000313" key="2">
    <source>
        <dbReference type="EMBL" id="TXK79682.1"/>
    </source>
</evidence>
<proteinExistence type="predicted"/>
<dbReference type="Gene3D" id="3.30.2010.10">
    <property type="entry name" value="Metalloproteases ('zincins'), catalytic domain"/>
    <property type="match status" value="1"/>
</dbReference>
<feature type="domain" description="YgjP-like metallopeptidase" evidence="1">
    <location>
        <begin position="40"/>
        <end position="246"/>
    </location>
</feature>
<dbReference type="PANTHER" id="PTHR30399">
    <property type="entry name" value="UNCHARACTERIZED PROTEIN YGJP"/>
    <property type="match status" value="1"/>
</dbReference>
<keyword evidence="3" id="KW-1185">Reference proteome</keyword>
<dbReference type="Proteomes" id="UP000321814">
    <property type="component" value="Unassembled WGS sequence"/>
</dbReference>